<gene>
    <name evidence="2" type="ORF">AB0E65_16600</name>
</gene>
<dbReference type="Proteomes" id="UP001550850">
    <property type="component" value="Unassembled WGS sequence"/>
</dbReference>
<feature type="compositionally biased region" description="Basic residues" evidence="1">
    <location>
        <begin position="295"/>
        <end position="306"/>
    </location>
</feature>
<name>A0ABV2YJY0_9ACTN</name>
<dbReference type="RefSeq" id="WP_245967679.1">
    <property type="nucleotide sequence ID" value="NZ_BEVZ01000006.1"/>
</dbReference>
<dbReference type="EMBL" id="JBEZUR010000023">
    <property type="protein sequence ID" value="MEU3555816.1"/>
    <property type="molecule type" value="Genomic_DNA"/>
</dbReference>
<feature type="compositionally biased region" description="Low complexity" evidence="1">
    <location>
        <begin position="40"/>
        <end position="54"/>
    </location>
</feature>
<feature type="compositionally biased region" description="Low complexity" evidence="1">
    <location>
        <begin position="256"/>
        <end position="267"/>
    </location>
</feature>
<comment type="caution">
    <text evidence="2">The sequence shown here is derived from an EMBL/GenBank/DDBJ whole genome shotgun (WGS) entry which is preliminary data.</text>
</comment>
<proteinExistence type="predicted"/>
<evidence type="ECO:0000256" key="1">
    <source>
        <dbReference type="SAM" id="MobiDB-lite"/>
    </source>
</evidence>
<evidence type="ECO:0000313" key="2">
    <source>
        <dbReference type="EMBL" id="MEU3555816.1"/>
    </source>
</evidence>
<organism evidence="2 3">
    <name type="scientific">Streptomyces fragilis</name>
    <dbReference type="NCBI Taxonomy" id="67301"/>
    <lineage>
        <taxon>Bacteria</taxon>
        <taxon>Bacillati</taxon>
        <taxon>Actinomycetota</taxon>
        <taxon>Actinomycetes</taxon>
        <taxon>Kitasatosporales</taxon>
        <taxon>Streptomycetaceae</taxon>
        <taxon>Streptomyces</taxon>
    </lineage>
</organism>
<sequence>MMQHADDSPDPSTDGGQERDPYDDEVYGGETQRPDDDGSAEAVGGEVVHEGAVVPSPDARTARPAEERSPDVFLDVPRLKVDEIDLDVEDLRAHVSLQAEVLDLVKLNVGADVALGRVELGISGVEAQAQLKVRLDNVAMIINRVLTTLDRNPQIVEDLARRVGSAVQDVGQGAGYAVRDVGGSAGAAVEEVGRGTGEAVGEVVQGVGDLAEDVGGSAGDAVGEVARSTGGAVKGAGDAARETGRAARRTVRRTTEGTGTEEAATGTPRRSPNSAGASTRRRRQRTEEPRPTRSTSRRNEKRGKPP</sequence>
<feature type="region of interest" description="Disordered" evidence="1">
    <location>
        <begin position="1"/>
        <end position="68"/>
    </location>
</feature>
<feature type="compositionally biased region" description="Polar residues" evidence="1">
    <location>
        <begin position="268"/>
        <end position="277"/>
    </location>
</feature>
<protein>
    <submittedName>
        <fullName evidence="2">Uncharacterized protein</fullName>
    </submittedName>
</protein>
<keyword evidence="3" id="KW-1185">Reference proteome</keyword>
<evidence type="ECO:0000313" key="3">
    <source>
        <dbReference type="Proteomes" id="UP001550850"/>
    </source>
</evidence>
<reference evidence="2 3" key="1">
    <citation type="submission" date="2024-06" db="EMBL/GenBank/DDBJ databases">
        <title>The Natural Products Discovery Center: Release of the First 8490 Sequenced Strains for Exploring Actinobacteria Biosynthetic Diversity.</title>
        <authorList>
            <person name="Kalkreuter E."/>
            <person name="Kautsar S.A."/>
            <person name="Yang D."/>
            <person name="Bader C.D."/>
            <person name="Teijaro C.N."/>
            <person name="Fluegel L."/>
            <person name="Davis C.M."/>
            <person name="Simpson J.R."/>
            <person name="Lauterbach L."/>
            <person name="Steele A.D."/>
            <person name="Gui C."/>
            <person name="Meng S."/>
            <person name="Li G."/>
            <person name="Viehrig K."/>
            <person name="Ye F."/>
            <person name="Su P."/>
            <person name="Kiefer A.F."/>
            <person name="Nichols A."/>
            <person name="Cepeda A.J."/>
            <person name="Yan W."/>
            <person name="Fan B."/>
            <person name="Jiang Y."/>
            <person name="Adhikari A."/>
            <person name="Zheng C.-J."/>
            <person name="Schuster L."/>
            <person name="Cowan T.M."/>
            <person name="Smanski M.J."/>
            <person name="Chevrette M.G."/>
            <person name="De Carvalho L.P.S."/>
            <person name="Shen B."/>
        </authorList>
    </citation>
    <scope>NUCLEOTIDE SEQUENCE [LARGE SCALE GENOMIC DNA]</scope>
    <source>
        <strain evidence="2 3">NPDC038104</strain>
    </source>
</reference>
<feature type="region of interest" description="Disordered" evidence="1">
    <location>
        <begin position="229"/>
        <end position="306"/>
    </location>
</feature>
<accession>A0ABV2YJY0</accession>